<sequence>MPSSVSAPTPQSLRTNPCNVGDPAVGLHPKRWDPLNEIRLRNSGFRLRPHDHPAFV</sequence>
<evidence type="ECO:0000313" key="2">
    <source>
        <dbReference type="EMBL" id="KIM37124.1"/>
    </source>
</evidence>
<protein>
    <submittedName>
        <fullName evidence="2">Uncharacterized protein</fullName>
    </submittedName>
</protein>
<dbReference type="AlphaFoldDB" id="A0A0C3BYN2"/>
<dbReference type="Proteomes" id="UP000053424">
    <property type="component" value="Unassembled WGS sequence"/>
</dbReference>
<dbReference type="EMBL" id="KN831799">
    <property type="protein sequence ID" value="KIM37124.1"/>
    <property type="molecule type" value="Genomic_DNA"/>
</dbReference>
<dbReference type="HOGENOM" id="CLU_3014395_0_0_1"/>
<feature type="compositionally biased region" description="Polar residues" evidence="1">
    <location>
        <begin position="1"/>
        <end position="18"/>
    </location>
</feature>
<feature type="region of interest" description="Disordered" evidence="1">
    <location>
        <begin position="1"/>
        <end position="25"/>
    </location>
</feature>
<keyword evidence="3" id="KW-1185">Reference proteome</keyword>
<accession>A0A0C3BYN2</accession>
<organism evidence="2 3">
    <name type="scientific">Hebeloma cylindrosporum</name>
    <dbReference type="NCBI Taxonomy" id="76867"/>
    <lineage>
        <taxon>Eukaryota</taxon>
        <taxon>Fungi</taxon>
        <taxon>Dikarya</taxon>
        <taxon>Basidiomycota</taxon>
        <taxon>Agaricomycotina</taxon>
        <taxon>Agaricomycetes</taxon>
        <taxon>Agaricomycetidae</taxon>
        <taxon>Agaricales</taxon>
        <taxon>Agaricineae</taxon>
        <taxon>Hymenogastraceae</taxon>
        <taxon>Hebeloma</taxon>
    </lineage>
</organism>
<name>A0A0C3BYN2_HEBCY</name>
<gene>
    <name evidence="2" type="ORF">M413DRAFT_448650</name>
</gene>
<evidence type="ECO:0000313" key="3">
    <source>
        <dbReference type="Proteomes" id="UP000053424"/>
    </source>
</evidence>
<proteinExistence type="predicted"/>
<evidence type="ECO:0000256" key="1">
    <source>
        <dbReference type="SAM" id="MobiDB-lite"/>
    </source>
</evidence>
<reference evidence="3" key="2">
    <citation type="submission" date="2015-01" db="EMBL/GenBank/DDBJ databases">
        <title>Evolutionary Origins and Diversification of the Mycorrhizal Mutualists.</title>
        <authorList>
            <consortium name="DOE Joint Genome Institute"/>
            <consortium name="Mycorrhizal Genomics Consortium"/>
            <person name="Kohler A."/>
            <person name="Kuo A."/>
            <person name="Nagy L.G."/>
            <person name="Floudas D."/>
            <person name="Copeland A."/>
            <person name="Barry K.W."/>
            <person name="Cichocki N."/>
            <person name="Veneault-Fourrey C."/>
            <person name="LaButti K."/>
            <person name="Lindquist E.A."/>
            <person name="Lipzen A."/>
            <person name="Lundell T."/>
            <person name="Morin E."/>
            <person name="Murat C."/>
            <person name="Riley R."/>
            <person name="Ohm R."/>
            <person name="Sun H."/>
            <person name="Tunlid A."/>
            <person name="Henrissat B."/>
            <person name="Grigoriev I.V."/>
            <person name="Hibbett D.S."/>
            <person name="Martin F."/>
        </authorList>
    </citation>
    <scope>NUCLEOTIDE SEQUENCE [LARGE SCALE GENOMIC DNA]</scope>
    <source>
        <strain evidence="3">h7</strain>
    </source>
</reference>
<reference evidence="2 3" key="1">
    <citation type="submission" date="2014-04" db="EMBL/GenBank/DDBJ databases">
        <authorList>
            <consortium name="DOE Joint Genome Institute"/>
            <person name="Kuo A."/>
            <person name="Gay G."/>
            <person name="Dore J."/>
            <person name="Kohler A."/>
            <person name="Nagy L.G."/>
            <person name="Floudas D."/>
            <person name="Copeland A."/>
            <person name="Barry K.W."/>
            <person name="Cichocki N."/>
            <person name="Veneault-Fourrey C."/>
            <person name="LaButti K."/>
            <person name="Lindquist E.A."/>
            <person name="Lipzen A."/>
            <person name="Lundell T."/>
            <person name="Morin E."/>
            <person name="Murat C."/>
            <person name="Sun H."/>
            <person name="Tunlid A."/>
            <person name="Henrissat B."/>
            <person name="Grigoriev I.V."/>
            <person name="Hibbett D.S."/>
            <person name="Martin F."/>
            <person name="Nordberg H.P."/>
            <person name="Cantor M.N."/>
            <person name="Hua S.X."/>
        </authorList>
    </citation>
    <scope>NUCLEOTIDE SEQUENCE [LARGE SCALE GENOMIC DNA]</scope>
    <source>
        <strain evidence="3">h7</strain>
    </source>
</reference>